<keyword evidence="2" id="KW-0456">Lyase</keyword>
<reference evidence="3 4" key="1">
    <citation type="submission" date="2024-02" db="EMBL/GenBank/DDBJ databases">
        <title>Discinaceae phylogenomics.</title>
        <authorList>
            <person name="Dirks A.C."/>
            <person name="James T.Y."/>
        </authorList>
    </citation>
    <scope>NUCLEOTIDE SEQUENCE [LARGE SCALE GENOMIC DNA]</scope>
    <source>
        <strain evidence="3 4">ACD0624</strain>
    </source>
</reference>
<protein>
    <recommendedName>
        <fullName evidence="1">gamma-glutamylcyclotransferase</fullName>
        <ecNumber evidence="1">4.3.2.9</ecNumber>
    </recommendedName>
</protein>
<evidence type="ECO:0000256" key="2">
    <source>
        <dbReference type="ARBA" id="ARBA00023239"/>
    </source>
</evidence>
<dbReference type="PANTHER" id="PTHR12935">
    <property type="entry name" value="GAMMA-GLUTAMYLCYCLOTRANSFERASE"/>
    <property type="match status" value="1"/>
</dbReference>
<comment type="caution">
    <text evidence="3">The sequence shown here is derived from an EMBL/GenBank/DDBJ whole genome shotgun (WGS) entry which is preliminary data.</text>
</comment>
<dbReference type="PANTHER" id="PTHR12935:SF0">
    <property type="entry name" value="GAMMA-GLUTAMYLCYCLOTRANSFERASE"/>
    <property type="match status" value="1"/>
</dbReference>
<accession>A0ABR3GP30</accession>
<proteinExistence type="predicted"/>
<name>A0ABR3GP30_9PEZI</name>
<evidence type="ECO:0000313" key="3">
    <source>
        <dbReference type="EMBL" id="KAL0637693.1"/>
    </source>
</evidence>
<keyword evidence="4" id="KW-1185">Reference proteome</keyword>
<dbReference type="InterPro" id="IPR017939">
    <property type="entry name" value="G-Glutamylcylcotransferase"/>
</dbReference>
<dbReference type="EMBL" id="JBBBZM010000031">
    <property type="protein sequence ID" value="KAL0637693.1"/>
    <property type="molecule type" value="Genomic_DNA"/>
</dbReference>
<evidence type="ECO:0000313" key="4">
    <source>
        <dbReference type="Proteomes" id="UP001447188"/>
    </source>
</evidence>
<evidence type="ECO:0000256" key="1">
    <source>
        <dbReference type="ARBA" id="ARBA00012346"/>
    </source>
</evidence>
<organism evidence="3 4">
    <name type="scientific">Discina gigas</name>
    <dbReference type="NCBI Taxonomy" id="1032678"/>
    <lineage>
        <taxon>Eukaryota</taxon>
        <taxon>Fungi</taxon>
        <taxon>Dikarya</taxon>
        <taxon>Ascomycota</taxon>
        <taxon>Pezizomycotina</taxon>
        <taxon>Pezizomycetes</taxon>
        <taxon>Pezizales</taxon>
        <taxon>Discinaceae</taxon>
        <taxon>Discina</taxon>
    </lineage>
</organism>
<dbReference type="EC" id="4.3.2.9" evidence="1"/>
<gene>
    <name evidence="3" type="ORF">Q9L58_003253</name>
</gene>
<dbReference type="Proteomes" id="UP001447188">
    <property type="component" value="Unassembled WGS sequence"/>
</dbReference>
<dbReference type="Gene3D" id="3.10.490.10">
    <property type="entry name" value="Gamma-glutamyl cyclotransferase-like"/>
    <property type="match status" value="1"/>
</dbReference>
<sequence>MSKPTTTPHPTDGSVINTLGWLLTCITPKSVASVSKAGVDGVLPKGSTGPNMLYLAYGSNLNSATFEGRRGIKPVSATVVSVPALRLSFNLPGIPYLEPRFANVQSISGRPESGEATALLSQVYRDGQEDDNPDSSLVGVVYEVTSTDFATIIATEGGGASYQDVVVDCFPITSSPSASSAEPLKAHTLLAPESKIRLQPAQASARYLGLISNGAVEHGLPLSYRNHLARYKPYQITSTRQRIGRAVFGSIWLPIVFSVFGLSRLVQGPGGRAPAWATSVSGMMFKTMWLSYDWGFKHIFGEGEHTIGDAEEDEEEVEKAQVKVKEMEKGPRVEEMFVEVVDGEQTNLSASWETL</sequence>